<protein>
    <submittedName>
        <fullName evidence="1">Uncharacterized protein</fullName>
    </submittedName>
</protein>
<evidence type="ECO:0000313" key="1">
    <source>
        <dbReference type="EMBL" id="GFH08639.1"/>
    </source>
</evidence>
<dbReference type="AlphaFoldDB" id="A0A699YR23"/>
<gene>
    <name evidence="1" type="ORF">HaLaN_03628</name>
</gene>
<evidence type="ECO:0000313" key="2">
    <source>
        <dbReference type="Proteomes" id="UP000485058"/>
    </source>
</evidence>
<dbReference type="Proteomes" id="UP000485058">
    <property type="component" value="Unassembled WGS sequence"/>
</dbReference>
<accession>A0A699YR23</accession>
<organism evidence="1 2">
    <name type="scientific">Haematococcus lacustris</name>
    <name type="common">Green alga</name>
    <name type="synonym">Haematococcus pluvialis</name>
    <dbReference type="NCBI Taxonomy" id="44745"/>
    <lineage>
        <taxon>Eukaryota</taxon>
        <taxon>Viridiplantae</taxon>
        <taxon>Chlorophyta</taxon>
        <taxon>core chlorophytes</taxon>
        <taxon>Chlorophyceae</taxon>
        <taxon>CS clade</taxon>
        <taxon>Chlamydomonadales</taxon>
        <taxon>Haematococcaceae</taxon>
        <taxon>Haematococcus</taxon>
    </lineage>
</organism>
<proteinExistence type="predicted"/>
<keyword evidence="2" id="KW-1185">Reference proteome</keyword>
<reference evidence="1 2" key="1">
    <citation type="submission" date="2020-02" db="EMBL/GenBank/DDBJ databases">
        <title>Draft genome sequence of Haematococcus lacustris strain NIES-144.</title>
        <authorList>
            <person name="Morimoto D."/>
            <person name="Nakagawa S."/>
            <person name="Yoshida T."/>
            <person name="Sawayama S."/>
        </authorList>
    </citation>
    <scope>NUCLEOTIDE SEQUENCE [LARGE SCALE GENOMIC DNA]</scope>
    <source>
        <strain evidence="1 2">NIES-144</strain>
    </source>
</reference>
<sequence>MPASHLGMARPSQLLSDAGCWACWTSINRQPFIRQPANATPAHVHLCESVSAASFRARLPKTSGTPKVLLSRGHMEELPYSLGACVLSPRVEDSAWWPVASGQEAGMWVAATATAGIEPTRQTICAHAAAVRVALPTRDE</sequence>
<dbReference type="EMBL" id="BLLF01000174">
    <property type="protein sequence ID" value="GFH08639.1"/>
    <property type="molecule type" value="Genomic_DNA"/>
</dbReference>
<comment type="caution">
    <text evidence="1">The sequence shown here is derived from an EMBL/GenBank/DDBJ whole genome shotgun (WGS) entry which is preliminary data.</text>
</comment>
<name>A0A699YR23_HAELA</name>